<organism evidence="1 2">
    <name type="scientific">Lentzea cavernae</name>
    <dbReference type="NCBI Taxonomy" id="2020703"/>
    <lineage>
        <taxon>Bacteria</taxon>
        <taxon>Bacillati</taxon>
        <taxon>Actinomycetota</taxon>
        <taxon>Actinomycetes</taxon>
        <taxon>Pseudonocardiales</taxon>
        <taxon>Pseudonocardiaceae</taxon>
        <taxon>Lentzea</taxon>
    </lineage>
</organism>
<sequence length="69" mass="7358">MREAVVAAEHSALPLHDQLDLASWVLGAQPRGDLVAHVGGVDAAFGRFGRDDGDEMSVVLTPHLQSRDP</sequence>
<accession>A0ABQ3M358</accession>
<dbReference type="Proteomes" id="UP000605568">
    <property type="component" value="Unassembled WGS sequence"/>
</dbReference>
<evidence type="ECO:0000313" key="1">
    <source>
        <dbReference type="EMBL" id="GHH32567.1"/>
    </source>
</evidence>
<keyword evidence="2" id="KW-1185">Reference proteome</keyword>
<protein>
    <submittedName>
        <fullName evidence="1">Uncharacterized protein</fullName>
    </submittedName>
</protein>
<dbReference type="EMBL" id="BNAR01000002">
    <property type="protein sequence ID" value="GHH32567.1"/>
    <property type="molecule type" value="Genomic_DNA"/>
</dbReference>
<proteinExistence type="predicted"/>
<name>A0ABQ3M358_9PSEU</name>
<gene>
    <name evidence="1" type="ORF">GCM10017774_13670</name>
</gene>
<evidence type="ECO:0000313" key="2">
    <source>
        <dbReference type="Proteomes" id="UP000605568"/>
    </source>
</evidence>
<reference evidence="2" key="1">
    <citation type="journal article" date="2019" name="Int. J. Syst. Evol. Microbiol.">
        <title>The Global Catalogue of Microorganisms (GCM) 10K type strain sequencing project: providing services to taxonomists for standard genome sequencing and annotation.</title>
        <authorList>
            <consortium name="The Broad Institute Genomics Platform"/>
            <consortium name="The Broad Institute Genome Sequencing Center for Infectious Disease"/>
            <person name="Wu L."/>
            <person name="Ma J."/>
        </authorList>
    </citation>
    <scope>NUCLEOTIDE SEQUENCE [LARGE SCALE GENOMIC DNA]</scope>
    <source>
        <strain evidence="2">CGMCC 4.7367</strain>
    </source>
</reference>
<comment type="caution">
    <text evidence="1">The sequence shown here is derived from an EMBL/GenBank/DDBJ whole genome shotgun (WGS) entry which is preliminary data.</text>
</comment>